<organism evidence="9 10">
    <name type="scientific">Halobellus clavatus</name>
    <dbReference type="NCBI Taxonomy" id="660517"/>
    <lineage>
        <taxon>Archaea</taxon>
        <taxon>Methanobacteriati</taxon>
        <taxon>Methanobacteriota</taxon>
        <taxon>Stenosarchaea group</taxon>
        <taxon>Halobacteria</taxon>
        <taxon>Halobacteriales</taxon>
        <taxon>Haloferacaceae</taxon>
        <taxon>Halobellus</taxon>
    </lineage>
</organism>
<feature type="domain" description="ABC3 transporter permease C-terminal" evidence="8">
    <location>
        <begin position="845"/>
        <end position="964"/>
    </location>
</feature>
<dbReference type="EMBL" id="FNPB01000004">
    <property type="protein sequence ID" value="SDX92677.1"/>
    <property type="molecule type" value="Genomic_DNA"/>
</dbReference>
<dbReference type="Pfam" id="PF02687">
    <property type="entry name" value="FtsX"/>
    <property type="match status" value="2"/>
</dbReference>
<evidence type="ECO:0000313" key="9">
    <source>
        <dbReference type="EMBL" id="SDX92677.1"/>
    </source>
</evidence>
<evidence type="ECO:0000259" key="8">
    <source>
        <dbReference type="Pfam" id="PF02687"/>
    </source>
</evidence>
<feature type="transmembrane region" description="Helical" evidence="7">
    <location>
        <begin position="840"/>
        <end position="861"/>
    </location>
</feature>
<feature type="transmembrane region" description="Helical" evidence="7">
    <location>
        <begin position="896"/>
        <end position="916"/>
    </location>
</feature>
<dbReference type="AlphaFoldDB" id="A0A1H3FPE7"/>
<feature type="domain" description="ABC3 transporter permease C-terminal" evidence="8">
    <location>
        <begin position="201"/>
        <end position="311"/>
    </location>
</feature>
<dbReference type="Proteomes" id="UP000199170">
    <property type="component" value="Unassembled WGS sequence"/>
</dbReference>
<evidence type="ECO:0000256" key="3">
    <source>
        <dbReference type="ARBA" id="ARBA00022692"/>
    </source>
</evidence>
<comment type="subcellular location">
    <subcellularLocation>
        <location evidence="1">Cell membrane</location>
        <topology evidence="1">Multi-pass membrane protein</topology>
    </subcellularLocation>
</comment>
<evidence type="ECO:0000256" key="4">
    <source>
        <dbReference type="ARBA" id="ARBA00022989"/>
    </source>
</evidence>
<keyword evidence="3 7" id="KW-0812">Transmembrane</keyword>
<feature type="transmembrane region" description="Helical" evidence="7">
    <location>
        <begin position="191"/>
        <end position="211"/>
    </location>
</feature>
<evidence type="ECO:0000256" key="5">
    <source>
        <dbReference type="ARBA" id="ARBA00023136"/>
    </source>
</evidence>
<dbReference type="STRING" id="660517.SAMN04487946_10486"/>
<evidence type="ECO:0000256" key="1">
    <source>
        <dbReference type="ARBA" id="ARBA00004651"/>
    </source>
</evidence>
<keyword evidence="5 7" id="KW-0472">Membrane</keyword>
<feature type="transmembrane region" description="Helical" evidence="7">
    <location>
        <begin position="936"/>
        <end position="957"/>
    </location>
</feature>
<dbReference type="PANTHER" id="PTHR30572:SF17">
    <property type="entry name" value="ABC3 TRANSPORTER PERMEASE PROTEIN DOMAIN-CONTAINING PROTEIN"/>
    <property type="match status" value="1"/>
</dbReference>
<keyword evidence="2" id="KW-1003">Cell membrane</keyword>
<accession>A0A1H3FPE7</accession>
<sequence length="983" mass="101106">MGYRRALSFGWARRDTLAVVVIALTVAFLVGAAVLGVALGDQTTAIAAEFETTYELAGGGGDGTSSPGAVQFTLGTVTGGGERATVVGIDPNAPNITVRGQRIGFPTAQRGTVAAATATDHSVFSGSDTLSVQSRSSHPLLPDSWYVTHPATARELADTESYTIRSVPTPRTPLLSALLFFVYGSLELINVLQLATIGGGLLVGVTAFSVVRISVRERRPDIEVLRATGATPRQIVGIYGLRALVLTAIGLAIGYGFGLIFVRGVVNVALSYGLPTSLDIRLTSRVLRVLVPAGGLFLVIGGLSGIGAAYTTTATDPRPDRGRTGGSGTADGPLSGFRRLIGTRLLQWSTLVPTAATLTVFMCALLVLTSVAGAFGPLAAADGQTITQPGTPHPVASNVPVSYADALRAQGAEASPEILLFEVYRGDPIVARGVNFSAYRSFSGIELQAGTMPQTPEEALIGTDLARATGLRVGDTMVIGGSTTPAVARIEITGTFAGRGIQDDQLLVGLQTARDLANRPADSVHLIRTRGLSVDSETASTIVVTDAGLARQDGQPGVVLTATNLGLSETTRAVDVTVNGTTRTTSITLASRRSGQQFVPFDLQTGETYELEVGNIDVRASLGESGSTGDGVAATGLRIQGPTTVPVNSTPQFVVRRGGEPVPNATLSVGAETATTGGGGTTRVRFGTSGDARVIADAGGDRTAMTVSVTTNATRRPTLSLSITPDAPSIFTRPDATVRLSNPWETDLQSSVVIEAPGGDRTRNLTLPSGGSTEIGFTLPRRPPGTYTVTATVGEAQQVSTTYAVQGDERLGAALASSGRYTGGSGITRAIQLAFGNIEALVLAIVSLLAVMTVGSTTAALTRAVHTSKNEIGIRRATGATPADVFTAVFTDALKIGAAASVVSIGLGFGIVRGLLSMGELRVFGLALDPILSPAVVVGAISIGLGVTVVSALLATVRTVRAPPARLLVDRHIPVSDERGDSE</sequence>
<dbReference type="InterPro" id="IPR050250">
    <property type="entry name" value="Macrolide_Exporter_MacB"/>
</dbReference>
<gene>
    <name evidence="9" type="ORF">SAMN04487946_10486</name>
</gene>
<evidence type="ECO:0000256" key="2">
    <source>
        <dbReference type="ARBA" id="ARBA00022475"/>
    </source>
</evidence>
<dbReference type="GO" id="GO:0005886">
    <property type="term" value="C:plasma membrane"/>
    <property type="evidence" value="ECO:0007669"/>
    <property type="project" value="UniProtKB-SubCell"/>
</dbReference>
<feature type="transmembrane region" description="Helical" evidence="7">
    <location>
        <begin position="243"/>
        <end position="266"/>
    </location>
</feature>
<feature type="transmembrane region" description="Helical" evidence="7">
    <location>
        <begin position="345"/>
        <end position="368"/>
    </location>
</feature>
<dbReference type="InterPro" id="IPR003838">
    <property type="entry name" value="ABC3_permease_C"/>
</dbReference>
<reference evidence="10" key="1">
    <citation type="submission" date="2016-10" db="EMBL/GenBank/DDBJ databases">
        <authorList>
            <person name="Varghese N."/>
            <person name="Submissions S."/>
        </authorList>
    </citation>
    <scope>NUCLEOTIDE SEQUENCE [LARGE SCALE GENOMIC DNA]</scope>
    <source>
        <strain evidence="10">CGMCC 1.10118</strain>
    </source>
</reference>
<dbReference type="GO" id="GO:0022857">
    <property type="term" value="F:transmembrane transporter activity"/>
    <property type="evidence" value="ECO:0007669"/>
    <property type="project" value="TreeGrafter"/>
</dbReference>
<keyword evidence="10" id="KW-1185">Reference proteome</keyword>
<name>A0A1H3FPE7_9EURY</name>
<dbReference type="OrthoDB" id="291541at2157"/>
<evidence type="ECO:0000256" key="6">
    <source>
        <dbReference type="SAM" id="MobiDB-lite"/>
    </source>
</evidence>
<evidence type="ECO:0000313" key="10">
    <source>
        <dbReference type="Proteomes" id="UP000199170"/>
    </source>
</evidence>
<feature type="transmembrane region" description="Helical" evidence="7">
    <location>
        <begin position="286"/>
        <end position="311"/>
    </location>
</feature>
<feature type="region of interest" description="Disordered" evidence="6">
    <location>
        <begin position="312"/>
        <end position="331"/>
    </location>
</feature>
<evidence type="ECO:0000256" key="7">
    <source>
        <dbReference type="SAM" id="Phobius"/>
    </source>
</evidence>
<protein>
    <submittedName>
        <fullName evidence="9">FtsX-like permease family protein</fullName>
    </submittedName>
</protein>
<dbReference type="RefSeq" id="WP_089766668.1">
    <property type="nucleotide sequence ID" value="NZ_FNPB01000004.1"/>
</dbReference>
<keyword evidence="4 7" id="KW-1133">Transmembrane helix</keyword>
<proteinExistence type="predicted"/>
<dbReference type="PANTHER" id="PTHR30572">
    <property type="entry name" value="MEMBRANE COMPONENT OF TRANSPORTER-RELATED"/>
    <property type="match status" value="1"/>
</dbReference>